<dbReference type="AlphaFoldDB" id="A0A1C9HRP2"/>
<name>A0A1C9HRP2_RHILT</name>
<evidence type="ECO:0000313" key="1">
    <source>
        <dbReference type="EMBL" id="AOO89262.1"/>
    </source>
</evidence>
<accession>A0A1C9HRP2</accession>
<proteinExistence type="predicted"/>
<reference evidence="1" key="1">
    <citation type="journal article" date="2015" name="BMC Genomics">
        <title>Transcriptome profiling of a Rhizobium leguminosarum bv. trifolii rosR mutant reveals the role of the transcriptional regulator RosR in motility, synthesis of cell-surface components, and other cellular processes.</title>
        <authorList>
            <person name="Rachwal K."/>
            <person name="Matczynska E."/>
            <person name="Janczarek M."/>
        </authorList>
    </citation>
    <scope>NUCLEOTIDE SEQUENCE</scope>
    <source>
        <strain evidence="1">Rt24.2</strain>
    </source>
</reference>
<organism evidence="1">
    <name type="scientific">Rhizobium leguminosarum bv. trifolii</name>
    <dbReference type="NCBI Taxonomy" id="386"/>
    <lineage>
        <taxon>Bacteria</taxon>
        <taxon>Pseudomonadati</taxon>
        <taxon>Pseudomonadota</taxon>
        <taxon>Alphaproteobacteria</taxon>
        <taxon>Hyphomicrobiales</taxon>
        <taxon>Rhizobiaceae</taxon>
        <taxon>Rhizobium/Agrobacterium group</taxon>
        <taxon>Rhizobium</taxon>
    </lineage>
</organism>
<sequence length="49" mass="5273">MNRSNGLYVIIGVLVVAVIGLGAYIFHEENKPQGIEMSIGKNGVSIEQN</sequence>
<dbReference type="EMBL" id="KX486898">
    <property type="protein sequence ID" value="AOO89262.1"/>
    <property type="molecule type" value="Genomic_DNA"/>
</dbReference>
<dbReference type="RefSeq" id="WP_018241541.1">
    <property type="nucleotide sequence ID" value="NZ_CP050085.1"/>
</dbReference>
<dbReference type="GeneID" id="61429121"/>
<protein>
    <submittedName>
        <fullName evidence="1">Membrane protein</fullName>
    </submittedName>
</protein>
<reference evidence="1" key="2">
    <citation type="journal article" date="2016" name="Front. Microbiol.">
        <title>The Regulatory Protein RosR Affects Rhizobium leguminosarum bv. trifolii Protein Profiles, Cell Surface Properties, and Symbiosis with Clover.</title>
        <authorList>
            <person name="Rachwal K."/>
            <person name="Boguszewska A."/>
            <person name="Kopcinska J."/>
            <person name="Karas M."/>
            <person name="Tchorzewski M."/>
            <person name="Janczarek M."/>
        </authorList>
    </citation>
    <scope>NUCLEOTIDE SEQUENCE</scope>
    <source>
        <strain evidence="1">Rt24.2</strain>
    </source>
</reference>